<dbReference type="AlphaFoldDB" id="A0A804RDN5"/>
<keyword evidence="3" id="KW-1185">Reference proteome</keyword>
<reference evidence="2" key="2">
    <citation type="submission" date="2019-07" db="EMBL/GenBank/DDBJ databases">
        <authorList>
            <person name="Seetharam A."/>
            <person name="Woodhouse M."/>
            <person name="Cannon E."/>
        </authorList>
    </citation>
    <scope>NUCLEOTIDE SEQUENCE [LARGE SCALE GENOMIC DNA]</scope>
    <source>
        <strain evidence="2">cv. B73</strain>
    </source>
</reference>
<dbReference type="EnsemblPlants" id="Zm00001eb409960_T001">
    <property type="protein sequence ID" value="Zm00001eb409960_P001"/>
    <property type="gene ID" value="Zm00001eb409960"/>
</dbReference>
<reference evidence="2" key="3">
    <citation type="submission" date="2021-05" db="UniProtKB">
        <authorList>
            <consortium name="EnsemblPlants"/>
        </authorList>
    </citation>
    <scope>IDENTIFICATION</scope>
    <source>
        <strain evidence="2">cv. B73</strain>
    </source>
</reference>
<organism evidence="2 3">
    <name type="scientific">Zea mays</name>
    <name type="common">Maize</name>
    <dbReference type="NCBI Taxonomy" id="4577"/>
    <lineage>
        <taxon>Eukaryota</taxon>
        <taxon>Viridiplantae</taxon>
        <taxon>Streptophyta</taxon>
        <taxon>Embryophyta</taxon>
        <taxon>Tracheophyta</taxon>
        <taxon>Spermatophyta</taxon>
        <taxon>Magnoliopsida</taxon>
        <taxon>Liliopsida</taxon>
        <taxon>Poales</taxon>
        <taxon>Poaceae</taxon>
        <taxon>PACMAD clade</taxon>
        <taxon>Panicoideae</taxon>
        <taxon>Andropogonodae</taxon>
        <taxon>Andropogoneae</taxon>
        <taxon>Tripsacinae</taxon>
        <taxon>Zea</taxon>
    </lineage>
</organism>
<feature type="region of interest" description="Disordered" evidence="1">
    <location>
        <begin position="120"/>
        <end position="170"/>
    </location>
</feature>
<protein>
    <submittedName>
        <fullName evidence="2">Uncharacterized protein</fullName>
    </submittedName>
</protein>
<evidence type="ECO:0000256" key="1">
    <source>
        <dbReference type="SAM" id="MobiDB-lite"/>
    </source>
</evidence>
<reference evidence="3" key="1">
    <citation type="journal article" date="2009" name="Science">
        <title>The B73 maize genome: complexity, diversity, and dynamics.</title>
        <authorList>
            <person name="Schnable P.S."/>
            <person name="Ware D."/>
            <person name="Fulton R.S."/>
            <person name="Stein J.C."/>
            <person name="Wei F."/>
            <person name="Pasternak S."/>
            <person name="Liang C."/>
            <person name="Zhang J."/>
            <person name="Fulton L."/>
            <person name="Graves T.A."/>
            <person name="Minx P."/>
            <person name="Reily A.D."/>
            <person name="Courtney L."/>
            <person name="Kruchowski S.S."/>
            <person name="Tomlinson C."/>
            <person name="Strong C."/>
            <person name="Delehaunty K."/>
            <person name="Fronick C."/>
            <person name="Courtney B."/>
            <person name="Rock S.M."/>
            <person name="Belter E."/>
            <person name="Du F."/>
            <person name="Kim K."/>
            <person name="Abbott R.M."/>
            <person name="Cotton M."/>
            <person name="Levy A."/>
            <person name="Marchetto P."/>
            <person name="Ochoa K."/>
            <person name="Jackson S.M."/>
            <person name="Gillam B."/>
            <person name="Chen W."/>
            <person name="Yan L."/>
            <person name="Higginbotham J."/>
            <person name="Cardenas M."/>
            <person name="Waligorski J."/>
            <person name="Applebaum E."/>
            <person name="Phelps L."/>
            <person name="Falcone J."/>
            <person name="Kanchi K."/>
            <person name="Thane T."/>
            <person name="Scimone A."/>
            <person name="Thane N."/>
            <person name="Henke J."/>
            <person name="Wang T."/>
            <person name="Ruppert J."/>
            <person name="Shah N."/>
            <person name="Rotter K."/>
            <person name="Hodges J."/>
            <person name="Ingenthron E."/>
            <person name="Cordes M."/>
            <person name="Kohlberg S."/>
            <person name="Sgro J."/>
            <person name="Delgado B."/>
            <person name="Mead K."/>
            <person name="Chinwalla A."/>
            <person name="Leonard S."/>
            <person name="Crouse K."/>
            <person name="Collura K."/>
            <person name="Kudrna D."/>
            <person name="Currie J."/>
            <person name="He R."/>
            <person name="Angelova A."/>
            <person name="Rajasekar S."/>
            <person name="Mueller T."/>
            <person name="Lomeli R."/>
            <person name="Scara G."/>
            <person name="Ko A."/>
            <person name="Delaney K."/>
            <person name="Wissotski M."/>
            <person name="Lopez G."/>
            <person name="Campos D."/>
            <person name="Braidotti M."/>
            <person name="Ashley E."/>
            <person name="Golser W."/>
            <person name="Kim H."/>
            <person name="Lee S."/>
            <person name="Lin J."/>
            <person name="Dujmic Z."/>
            <person name="Kim W."/>
            <person name="Talag J."/>
            <person name="Zuccolo A."/>
            <person name="Fan C."/>
            <person name="Sebastian A."/>
            <person name="Kramer M."/>
            <person name="Spiegel L."/>
            <person name="Nascimento L."/>
            <person name="Zutavern T."/>
            <person name="Miller B."/>
            <person name="Ambroise C."/>
            <person name="Muller S."/>
            <person name="Spooner W."/>
            <person name="Narechania A."/>
            <person name="Ren L."/>
            <person name="Wei S."/>
            <person name="Kumari S."/>
            <person name="Faga B."/>
            <person name="Levy M.J."/>
            <person name="McMahan L."/>
            <person name="Van Buren P."/>
            <person name="Vaughn M.W."/>
            <person name="Ying K."/>
            <person name="Yeh C.-T."/>
            <person name="Emrich S.J."/>
            <person name="Jia Y."/>
            <person name="Kalyanaraman A."/>
            <person name="Hsia A.-P."/>
            <person name="Barbazuk W.B."/>
            <person name="Baucom R.S."/>
            <person name="Brutnell T.P."/>
            <person name="Carpita N.C."/>
            <person name="Chaparro C."/>
            <person name="Chia J.-M."/>
            <person name="Deragon J.-M."/>
            <person name="Estill J.C."/>
            <person name="Fu Y."/>
            <person name="Jeddeloh J.A."/>
            <person name="Han Y."/>
            <person name="Lee H."/>
            <person name="Li P."/>
            <person name="Lisch D.R."/>
            <person name="Liu S."/>
            <person name="Liu Z."/>
            <person name="Nagel D.H."/>
            <person name="McCann M.C."/>
            <person name="SanMiguel P."/>
            <person name="Myers A.M."/>
            <person name="Nettleton D."/>
            <person name="Nguyen J."/>
            <person name="Penning B.W."/>
            <person name="Ponnala L."/>
            <person name="Schneider K.L."/>
            <person name="Schwartz D.C."/>
            <person name="Sharma A."/>
            <person name="Soderlund C."/>
            <person name="Springer N.M."/>
            <person name="Sun Q."/>
            <person name="Wang H."/>
            <person name="Waterman M."/>
            <person name="Westerman R."/>
            <person name="Wolfgruber T.K."/>
            <person name="Yang L."/>
            <person name="Yu Y."/>
            <person name="Zhang L."/>
            <person name="Zhou S."/>
            <person name="Zhu Q."/>
            <person name="Bennetzen J.L."/>
            <person name="Dawe R.K."/>
            <person name="Jiang J."/>
            <person name="Jiang N."/>
            <person name="Presting G.G."/>
            <person name="Wessler S.R."/>
            <person name="Aluru S."/>
            <person name="Martienssen R.A."/>
            <person name="Clifton S.W."/>
            <person name="McCombie W.R."/>
            <person name="Wing R.A."/>
            <person name="Wilson R.K."/>
        </authorList>
    </citation>
    <scope>NUCLEOTIDE SEQUENCE [LARGE SCALE GENOMIC DNA]</scope>
    <source>
        <strain evidence="3">cv. B73</strain>
    </source>
</reference>
<feature type="compositionally biased region" description="Basic and acidic residues" evidence="1">
    <location>
        <begin position="147"/>
        <end position="161"/>
    </location>
</feature>
<dbReference type="Gramene" id="Zm00001eb409960_T001">
    <property type="protein sequence ID" value="Zm00001eb409960_P001"/>
    <property type="gene ID" value="Zm00001eb409960"/>
</dbReference>
<evidence type="ECO:0000313" key="3">
    <source>
        <dbReference type="Proteomes" id="UP000007305"/>
    </source>
</evidence>
<evidence type="ECO:0000313" key="2">
    <source>
        <dbReference type="EnsemblPlants" id="Zm00001eb409960_P001"/>
    </source>
</evidence>
<dbReference type="Proteomes" id="UP000007305">
    <property type="component" value="Chromosome 10"/>
</dbReference>
<dbReference type="InParanoid" id="A0A804RDN5"/>
<proteinExistence type="predicted"/>
<accession>A0A804RDN5</accession>
<name>A0A804RDN5_MAIZE</name>
<sequence>MKTEVGVKDGEKAWASMFLKLLAMVRMRMTDDTCMVHNIATPGWVCTKYGATQHDIPSERAEGRDGLRIEGEEARPARLAGGAGDCAGGCARRGSAAGNREQRLMLHDLNGEEARNRLELTATRESTFRPSTMVDDIHGEQSTASRELSRQQREPERDDLGAHQGSSAGR</sequence>